<evidence type="ECO:0000313" key="2">
    <source>
        <dbReference type="Proteomes" id="UP000032304"/>
    </source>
</evidence>
<accession>A0A0D2R341</accession>
<evidence type="ECO:0000313" key="1">
    <source>
        <dbReference type="EMBL" id="KJB45733.1"/>
    </source>
</evidence>
<dbReference type="AlphaFoldDB" id="A0A0D2R341"/>
<name>A0A0D2R341_GOSRA</name>
<reference evidence="1 2" key="1">
    <citation type="journal article" date="2012" name="Nature">
        <title>Repeated polyploidization of Gossypium genomes and the evolution of spinnable cotton fibres.</title>
        <authorList>
            <person name="Paterson A.H."/>
            <person name="Wendel J.F."/>
            <person name="Gundlach H."/>
            <person name="Guo H."/>
            <person name="Jenkins J."/>
            <person name="Jin D."/>
            <person name="Llewellyn D."/>
            <person name="Showmaker K.C."/>
            <person name="Shu S."/>
            <person name="Udall J."/>
            <person name="Yoo M.J."/>
            <person name="Byers R."/>
            <person name="Chen W."/>
            <person name="Doron-Faigenboim A."/>
            <person name="Duke M.V."/>
            <person name="Gong L."/>
            <person name="Grimwood J."/>
            <person name="Grover C."/>
            <person name="Grupp K."/>
            <person name="Hu G."/>
            <person name="Lee T.H."/>
            <person name="Li J."/>
            <person name="Lin L."/>
            <person name="Liu T."/>
            <person name="Marler B.S."/>
            <person name="Page J.T."/>
            <person name="Roberts A.W."/>
            <person name="Romanel E."/>
            <person name="Sanders W.S."/>
            <person name="Szadkowski E."/>
            <person name="Tan X."/>
            <person name="Tang H."/>
            <person name="Xu C."/>
            <person name="Wang J."/>
            <person name="Wang Z."/>
            <person name="Zhang D."/>
            <person name="Zhang L."/>
            <person name="Ashrafi H."/>
            <person name="Bedon F."/>
            <person name="Bowers J.E."/>
            <person name="Brubaker C.L."/>
            <person name="Chee P.W."/>
            <person name="Das S."/>
            <person name="Gingle A.R."/>
            <person name="Haigler C.H."/>
            <person name="Harker D."/>
            <person name="Hoffmann L.V."/>
            <person name="Hovav R."/>
            <person name="Jones D.C."/>
            <person name="Lemke C."/>
            <person name="Mansoor S."/>
            <person name="ur Rahman M."/>
            <person name="Rainville L.N."/>
            <person name="Rambani A."/>
            <person name="Reddy U.K."/>
            <person name="Rong J.K."/>
            <person name="Saranga Y."/>
            <person name="Scheffler B.E."/>
            <person name="Scheffler J.A."/>
            <person name="Stelly D.M."/>
            <person name="Triplett B.A."/>
            <person name="Van Deynze A."/>
            <person name="Vaslin M.F."/>
            <person name="Waghmare V.N."/>
            <person name="Walford S.A."/>
            <person name="Wright R.J."/>
            <person name="Zaki E.A."/>
            <person name="Zhang T."/>
            <person name="Dennis E.S."/>
            <person name="Mayer K.F."/>
            <person name="Peterson D.G."/>
            <person name="Rokhsar D.S."/>
            <person name="Wang X."/>
            <person name="Schmutz J."/>
        </authorList>
    </citation>
    <scope>NUCLEOTIDE SEQUENCE [LARGE SCALE GENOMIC DNA]</scope>
</reference>
<dbReference type="Gramene" id="KJB45733">
    <property type="protein sequence ID" value="KJB45733"/>
    <property type="gene ID" value="B456_007G324000"/>
</dbReference>
<sequence>MVAIVKTLEKKEDDHRIEDEIVANIVKIIIPGGFEDILWWDFILDSLNDMRLPKSLIWNEFKPFQVLEKTTPFTFSFCHCHRAFKISMKQVKVTTGSPSNCLETGHKFRICFSPMTFFSSIKQT</sequence>
<protein>
    <submittedName>
        <fullName evidence="1">Uncharacterized protein</fullName>
    </submittedName>
</protein>
<proteinExistence type="predicted"/>
<organism evidence="1 2">
    <name type="scientific">Gossypium raimondii</name>
    <name type="common">Peruvian cotton</name>
    <name type="synonym">Gossypium klotzschianum subsp. raimondii</name>
    <dbReference type="NCBI Taxonomy" id="29730"/>
    <lineage>
        <taxon>Eukaryota</taxon>
        <taxon>Viridiplantae</taxon>
        <taxon>Streptophyta</taxon>
        <taxon>Embryophyta</taxon>
        <taxon>Tracheophyta</taxon>
        <taxon>Spermatophyta</taxon>
        <taxon>Magnoliopsida</taxon>
        <taxon>eudicotyledons</taxon>
        <taxon>Gunneridae</taxon>
        <taxon>Pentapetalae</taxon>
        <taxon>rosids</taxon>
        <taxon>malvids</taxon>
        <taxon>Malvales</taxon>
        <taxon>Malvaceae</taxon>
        <taxon>Malvoideae</taxon>
        <taxon>Gossypium</taxon>
    </lineage>
</organism>
<keyword evidence="2" id="KW-1185">Reference proteome</keyword>
<gene>
    <name evidence="1" type="ORF">B456_007G324000</name>
</gene>
<dbReference type="Proteomes" id="UP000032304">
    <property type="component" value="Chromosome 7"/>
</dbReference>
<dbReference type="EMBL" id="CM001746">
    <property type="protein sequence ID" value="KJB45733.1"/>
    <property type="molecule type" value="Genomic_DNA"/>
</dbReference>